<accession>A0ACC4B219</accession>
<evidence type="ECO:0000313" key="2">
    <source>
        <dbReference type="Proteomes" id="UP000309997"/>
    </source>
</evidence>
<evidence type="ECO:0000313" key="1">
    <source>
        <dbReference type="EMBL" id="KAL3572607.1"/>
    </source>
</evidence>
<dbReference type="EMBL" id="RCHU02000014">
    <property type="protein sequence ID" value="KAL3572607.1"/>
    <property type="molecule type" value="Genomic_DNA"/>
</dbReference>
<name>A0ACC4B219_POPAL</name>
<gene>
    <name evidence="1" type="ORF">D5086_026511</name>
</gene>
<keyword evidence="2" id="KW-1185">Reference proteome</keyword>
<proteinExistence type="predicted"/>
<organism evidence="1 2">
    <name type="scientific">Populus alba</name>
    <name type="common">White poplar</name>
    <dbReference type="NCBI Taxonomy" id="43335"/>
    <lineage>
        <taxon>Eukaryota</taxon>
        <taxon>Viridiplantae</taxon>
        <taxon>Streptophyta</taxon>
        <taxon>Embryophyta</taxon>
        <taxon>Tracheophyta</taxon>
        <taxon>Spermatophyta</taxon>
        <taxon>Magnoliopsida</taxon>
        <taxon>eudicotyledons</taxon>
        <taxon>Gunneridae</taxon>
        <taxon>Pentapetalae</taxon>
        <taxon>rosids</taxon>
        <taxon>fabids</taxon>
        <taxon>Malpighiales</taxon>
        <taxon>Salicaceae</taxon>
        <taxon>Saliceae</taxon>
        <taxon>Populus</taxon>
    </lineage>
</organism>
<dbReference type="Proteomes" id="UP000309997">
    <property type="component" value="Unassembled WGS sequence"/>
</dbReference>
<reference evidence="1 2" key="1">
    <citation type="journal article" date="2024" name="Plant Biotechnol. J.">
        <title>Genome and CRISPR/Cas9 system of a widespread forest tree (Populus alba) in the world.</title>
        <authorList>
            <person name="Liu Y.J."/>
            <person name="Jiang P.F."/>
            <person name="Han X.M."/>
            <person name="Li X.Y."/>
            <person name="Wang H.M."/>
            <person name="Wang Y.J."/>
            <person name="Wang X.X."/>
            <person name="Zeng Q.Y."/>
        </authorList>
    </citation>
    <scope>NUCLEOTIDE SEQUENCE [LARGE SCALE GENOMIC DNA]</scope>
    <source>
        <strain evidence="2">cv. PAL-ZL1</strain>
    </source>
</reference>
<sequence length="79" mass="8458">MVWDIVTTTWPGMGAFLFPLDTKGPNQAVESECKISAGDNDASESGRAITSLVFNLLASPKSSHETDPSLTKDFEIVNA</sequence>
<protein>
    <submittedName>
        <fullName evidence="1">Uncharacterized protein</fullName>
    </submittedName>
</protein>
<comment type="caution">
    <text evidence="1">The sequence shown here is derived from an EMBL/GenBank/DDBJ whole genome shotgun (WGS) entry which is preliminary data.</text>
</comment>